<evidence type="ECO:0000313" key="9">
    <source>
        <dbReference type="Proteomes" id="UP000824125"/>
    </source>
</evidence>
<dbReference type="HAMAP" id="MF_00014">
    <property type="entry name" value="Ribosome_mat_RimM"/>
    <property type="match status" value="1"/>
</dbReference>
<keyword evidence="3 5" id="KW-0698">rRNA processing</keyword>
<comment type="similarity">
    <text evidence="5">Belongs to the RimM family.</text>
</comment>
<feature type="domain" description="RimM N-terminal" evidence="6">
    <location>
        <begin position="7"/>
        <end position="86"/>
    </location>
</feature>
<evidence type="ECO:0000259" key="7">
    <source>
        <dbReference type="Pfam" id="PF05239"/>
    </source>
</evidence>
<evidence type="ECO:0000256" key="1">
    <source>
        <dbReference type="ARBA" id="ARBA00022490"/>
    </source>
</evidence>
<dbReference type="Pfam" id="PF01782">
    <property type="entry name" value="RimM"/>
    <property type="match status" value="1"/>
</dbReference>
<dbReference type="InterPro" id="IPR027275">
    <property type="entry name" value="PRC-brl_dom"/>
</dbReference>
<dbReference type="SUPFAM" id="SSF50346">
    <property type="entry name" value="PRC-barrel domain"/>
    <property type="match status" value="1"/>
</dbReference>
<protein>
    <recommendedName>
        <fullName evidence="5">Ribosome maturation factor RimM</fullName>
    </recommendedName>
</protein>
<dbReference type="InterPro" id="IPR036976">
    <property type="entry name" value="RimM_N_sf"/>
</dbReference>
<keyword evidence="1 5" id="KW-0963">Cytoplasm</keyword>
<accession>A0A9D1MTW9</accession>
<dbReference type="AlphaFoldDB" id="A0A9D1MTW9"/>
<keyword evidence="2 5" id="KW-0690">Ribosome biogenesis</keyword>
<dbReference type="InterPro" id="IPR009000">
    <property type="entry name" value="Transl_B-barrel_sf"/>
</dbReference>
<comment type="function">
    <text evidence="5">An accessory protein needed during the final step in the assembly of 30S ribosomal subunit, possibly for assembly of the head region. Essential for efficient processing of 16S rRNA. May be needed both before and after RbfA during the maturation of 16S rRNA. It has affinity for free ribosomal 30S subunits but not for 70S ribosomes.</text>
</comment>
<dbReference type="GO" id="GO:0043022">
    <property type="term" value="F:ribosome binding"/>
    <property type="evidence" value="ECO:0007669"/>
    <property type="project" value="InterPro"/>
</dbReference>
<evidence type="ECO:0000256" key="3">
    <source>
        <dbReference type="ARBA" id="ARBA00022552"/>
    </source>
</evidence>
<sequence>MNEFLEVGRVVNLHGIRGELKMEPWCDDVSFLQALQTLFLDAKGTQPAHLVSVRPHKNHVLLKLEGVDTADAAEKLKNRVLYCRRADAPLDEGSVFVQDLIGCRVVDADSGADYGEITDVLNHGSCDIYEVKNGKTVHLLPAIDDVVVCKDIENRVVQIRRMKGLFDED</sequence>
<evidence type="ECO:0000256" key="2">
    <source>
        <dbReference type="ARBA" id="ARBA00022517"/>
    </source>
</evidence>
<evidence type="ECO:0000259" key="6">
    <source>
        <dbReference type="Pfam" id="PF01782"/>
    </source>
</evidence>
<comment type="domain">
    <text evidence="5">The PRC barrel domain binds ribosomal protein uS19.</text>
</comment>
<feature type="domain" description="PRC-barrel" evidence="7">
    <location>
        <begin position="94"/>
        <end position="164"/>
    </location>
</feature>
<dbReference type="GO" id="GO:0005737">
    <property type="term" value="C:cytoplasm"/>
    <property type="evidence" value="ECO:0007669"/>
    <property type="project" value="UniProtKB-SubCell"/>
</dbReference>
<comment type="subunit">
    <text evidence="5">Binds ribosomal protein uS19.</text>
</comment>
<dbReference type="PANTHER" id="PTHR33692">
    <property type="entry name" value="RIBOSOME MATURATION FACTOR RIMM"/>
    <property type="match status" value="1"/>
</dbReference>
<proteinExistence type="inferred from homology"/>
<evidence type="ECO:0000256" key="5">
    <source>
        <dbReference type="HAMAP-Rule" id="MF_00014"/>
    </source>
</evidence>
<keyword evidence="4 5" id="KW-0143">Chaperone</keyword>
<gene>
    <name evidence="5 8" type="primary">rimM</name>
    <name evidence="8" type="ORF">IAD23_01140</name>
</gene>
<dbReference type="NCBIfam" id="TIGR02273">
    <property type="entry name" value="16S_RimM"/>
    <property type="match status" value="1"/>
</dbReference>
<dbReference type="PANTHER" id="PTHR33692:SF1">
    <property type="entry name" value="RIBOSOME MATURATION FACTOR RIMM"/>
    <property type="match status" value="1"/>
</dbReference>
<dbReference type="Pfam" id="PF05239">
    <property type="entry name" value="PRC"/>
    <property type="match status" value="1"/>
</dbReference>
<evidence type="ECO:0000256" key="4">
    <source>
        <dbReference type="ARBA" id="ARBA00023186"/>
    </source>
</evidence>
<dbReference type="GO" id="GO:0042274">
    <property type="term" value="P:ribosomal small subunit biogenesis"/>
    <property type="evidence" value="ECO:0007669"/>
    <property type="project" value="UniProtKB-UniRule"/>
</dbReference>
<dbReference type="GO" id="GO:0006364">
    <property type="term" value="P:rRNA processing"/>
    <property type="evidence" value="ECO:0007669"/>
    <property type="project" value="UniProtKB-UniRule"/>
</dbReference>
<dbReference type="Gene3D" id="2.30.30.240">
    <property type="entry name" value="PRC-barrel domain"/>
    <property type="match status" value="1"/>
</dbReference>
<dbReference type="InterPro" id="IPR011033">
    <property type="entry name" value="PRC_barrel-like_sf"/>
</dbReference>
<dbReference type="InterPro" id="IPR011961">
    <property type="entry name" value="RimM"/>
</dbReference>
<dbReference type="Gene3D" id="2.40.30.60">
    <property type="entry name" value="RimM"/>
    <property type="match status" value="1"/>
</dbReference>
<dbReference type="Proteomes" id="UP000824125">
    <property type="component" value="Unassembled WGS sequence"/>
</dbReference>
<name>A0A9D1MTW9_9FIRM</name>
<reference evidence="8" key="2">
    <citation type="journal article" date="2021" name="PeerJ">
        <title>Extensive microbial diversity within the chicken gut microbiome revealed by metagenomics and culture.</title>
        <authorList>
            <person name="Gilroy R."/>
            <person name="Ravi A."/>
            <person name="Getino M."/>
            <person name="Pursley I."/>
            <person name="Horton D.L."/>
            <person name="Alikhan N.F."/>
            <person name="Baker D."/>
            <person name="Gharbi K."/>
            <person name="Hall N."/>
            <person name="Watson M."/>
            <person name="Adriaenssens E.M."/>
            <person name="Foster-Nyarko E."/>
            <person name="Jarju S."/>
            <person name="Secka A."/>
            <person name="Antonio M."/>
            <person name="Oren A."/>
            <person name="Chaudhuri R.R."/>
            <person name="La Ragione R."/>
            <person name="Hildebrand F."/>
            <person name="Pallen M.J."/>
        </authorList>
    </citation>
    <scope>NUCLEOTIDE SEQUENCE</scope>
    <source>
        <strain evidence="8">CHK176-6737</strain>
    </source>
</reference>
<organism evidence="8 9">
    <name type="scientific">Candidatus Scybalenecus merdavium</name>
    <dbReference type="NCBI Taxonomy" id="2840939"/>
    <lineage>
        <taxon>Bacteria</taxon>
        <taxon>Bacillati</taxon>
        <taxon>Bacillota</taxon>
        <taxon>Clostridia</taxon>
        <taxon>Eubacteriales</taxon>
        <taxon>Oscillospiraceae</taxon>
        <taxon>Oscillospiraceae incertae sedis</taxon>
        <taxon>Candidatus Scybalenecus</taxon>
    </lineage>
</organism>
<reference evidence="8" key="1">
    <citation type="submission" date="2020-10" db="EMBL/GenBank/DDBJ databases">
        <authorList>
            <person name="Gilroy R."/>
        </authorList>
    </citation>
    <scope>NUCLEOTIDE SEQUENCE</scope>
    <source>
        <strain evidence="8">CHK176-6737</strain>
    </source>
</reference>
<dbReference type="EMBL" id="DVNM01000005">
    <property type="protein sequence ID" value="HIU68547.1"/>
    <property type="molecule type" value="Genomic_DNA"/>
</dbReference>
<dbReference type="SUPFAM" id="SSF50447">
    <property type="entry name" value="Translation proteins"/>
    <property type="match status" value="1"/>
</dbReference>
<dbReference type="InterPro" id="IPR002676">
    <property type="entry name" value="RimM_N"/>
</dbReference>
<comment type="subcellular location">
    <subcellularLocation>
        <location evidence="5">Cytoplasm</location>
    </subcellularLocation>
</comment>
<comment type="caution">
    <text evidence="8">The sequence shown here is derived from an EMBL/GenBank/DDBJ whole genome shotgun (WGS) entry which is preliminary data.</text>
</comment>
<dbReference type="GO" id="GO:0005840">
    <property type="term" value="C:ribosome"/>
    <property type="evidence" value="ECO:0007669"/>
    <property type="project" value="InterPro"/>
</dbReference>
<evidence type="ECO:0000313" key="8">
    <source>
        <dbReference type="EMBL" id="HIU68547.1"/>
    </source>
</evidence>